<protein>
    <submittedName>
        <fullName evidence="2">Uncharacterized protein</fullName>
    </submittedName>
</protein>
<reference evidence="2" key="1">
    <citation type="submission" date="2021-03" db="EMBL/GenBank/DDBJ databases">
        <authorList>
            <person name="Tagirdzhanova G."/>
        </authorList>
    </citation>
    <scope>NUCLEOTIDE SEQUENCE</scope>
</reference>
<dbReference type="EMBL" id="CAJPDS010000043">
    <property type="protein sequence ID" value="CAF9926999.1"/>
    <property type="molecule type" value="Genomic_DNA"/>
</dbReference>
<accession>A0A8H3FPF4</accession>
<evidence type="ECO:0000256" key="1">
    <source>
        <dbReference type="SAM" id="SignalP"/>
    </source>
</evidence>
<feature type="chain" id="PRO_5034469885" evidence="1">
    <location>
        <begin position="22"/>
        <end position="518"/>
    </location>
</feature>
<keyword evidence="1" id="KW-0732">Signal</keyword>
<sequence length="518" mass="54242">MHPNDILYVLAFVLVNPLASAAPIFPNSNDIDENGYFIPGAGARRPVPGFTGPKDRRDIIGTLEGVANRAVNDVEGFINNIFKERDLDMPTLPKRDIIGTLEGVANGAINDVEGFVNNIFKERDLKGDLNSAIDDANQALDKIAGDVDPSFNPPDIPNLPRRDIIGTLEGVANGAVNDVEGVLNGIFGKRDGAPSAEDCENGTAFTEGTQDQCEPGTFIPDDACIGGPVEGCGPFPAGEIIGKRHLAQRDIVGTLEGVANGAISDVEGVVNSIFGKRDGADSLHLTLAEIRRMQAADNEISKRAIDRRDLIGTLEGMVNGGINDVEGVVNGLFGKRDIIGTLEGVANGAINDVEGVVNSIFKERDLVGDLNGAIDSANQAFDTVAGDVDSSFNPPDIPNIPTKRDLVGDLNGAIDSANQAIGTLAGDIDPNLNPPDIPNIPSKRDLVGDLNGAIDSANQAIGTIAGDVDPNFNPPDIPNIPSKRFVCGKMDGCDGPLFPGDFPGGVGPVIEEKVQPTS</sequence>
<evidence type="ECO:0000313" key="2">
    <source>
        <dbReference type="EMBL" id="CAF9926999.1"/>
    </source>
</evidence>
<organism evidence="2 3">
    <name type="scientific">Heterodermia speciosa</name>
    <dbReference type="NCBI Taxonomy" id="116794"/>
    <lineage>
        <taxon>Eukaryota</taxon>
        <taxon>Fungi</taxon>
        <taxon>Dikarya</taxon>
        <taxon>Ascomycota</taxon>
        <taxon>Pezizomycotina</taxon>
        <taxon>Lecanoromycetes</taxon>
        <taxon>OSLEUM clade</taxon>
        <taxon>Lecanoromycetidae</taxon>
        <taxon>Caliciales</taxon>
        <taxon>Physciaceae</taxon>
        <taxon>Heterodermia</taxon>
    </lineage>
</organism>
<gene>
    <name evidence="2" type="ORF">HETSPECPRED_006480</name>
</gene>
<name>A0A8H3FPF4_9LECA</name>
<feature type="signal peptide" evidence="1">
    <location>
        <begin position="1"/>
        <end position="21"/>
    </location>
</feature>
<evidence type="ECO:0000313" key="3">
    <source>
        <dbReference type="Proteomes" id="UP000664521"/>
    </source>
</evidence>
<dbReference type="OrthoDB" id="10478994at2759"/>
<comment type="caution">
    <text evidence="2">The sequence shown here is derived from an EMBL/GenBank/DDBJ whole genome shotgun (WGS) entry which is preliminary data.</text>
</comment>
<dbReference type="Proteomes" id="UP000664521">
    <property type="component" value="Unassembled WGS sequence"/>
</dbReference>
<dbReference type="AlphaFoldDB" id="A0A8H3FPF4"/>
<proteinExistence type="predicted"/>
<keyword evidence="3" id="KW-1185">Reference proteome</keyword>